<evidence type="ECO:0000256" key="4">
    <source>
        <dbReference type="ARBA" id="ARBA00022490"/>
    </source>
</evidence>
<feature type="binding site" evidence="8">
    <location>
        <position position="418"/>
    </location>
    <ligand>
        <name>Mg(2+)</name>
        <dbReference type="ChEBI" id="CHEBI:18420"/>
    </ligand>
</feature>
<dbReference type="HAMAP" id="MF_00202">
    <property type="entry name" value="Idi"/>
    <property type="match status" value="1"/>
</dbReference>
<evidence type="ECO:0000256" key="7">
    <source>
        <dbReference type="ARBA" id="ARBA00023235"/>
    </source>
</evidence>
<protein>
    <recommendedName>
        <fullName evidence="3 8">Isopentenyl-diphosphate Delta-isomerase</fullName>
        <shortName evidence="8">IPP isomerase</shortName>
        <ecNumber evidence="3 8">5.3.3.2</ecNumber>
    </recommendedName>
    <alternativeName>
        <fullName evidence="8">IPP:DMAPP isomerase</fullName>
    </alternativeName>
    <alternativeName>
        <fullName evidence="8">Isopentenyl pyrophosphate isomerase</fullName>
    </alternativeName>
</protein>
<evidence type="ECO:0000256" key="6">
    <source>
        <dbReference type="ARBA" id="ARBA00023229"/>
    </source>
</evidence>
<dbReference type="InterPro" id="IPR011876">
    <property type="entry name" value="IsopentenylPP_isomerase_typ1"/>
</dbReference>
<dbReference type="InterPro" id="IPR056375">
    <property type="entry name" value="Idi_bact"/>
</dbReference>
<evidence type="ECO:0000313" key="11">
    <source>
        <dbReference type="Proteomes" id="UP000008555"/>
    </source>
</evidence>
<keyword evidence="8" id="KW-0460">Magnesium</keyword>
<dbReference type="CDD" id="cd02885">
    <property type="entry name" value="NUDIX_IPP_Isomerase"/>
    <property type="match status" value="1"/>
</dbReference>
<dbReference type="PROSITE" id="PS51462">
    <property type="entry name" value="NUDIX"/>
    <property type="match status" value="1"/>
</dbReference>
<keyword evidence="6 8" id="KW-0414">Isoprene biosynthesis</keyword>
<dbReference type="GO" id="GO:0046872">
    <property type="term" value="F:metal ion binding"/>
    <property type="evidence" value="ECO:0007669"/>
    <property type="project" value="UniProtKB-KW"/>
</dbReference>
<dbReference type="NCBIfam" id="TIGR02150">
    <property type="entry name" value="IPP_isom_1"/>
    <property type="match status" value="1"/>
</dbReference>
<comment type="pathway">
    <text evidence="1 8">Isoprenoid biosynthesis; dimethylallyl diphosphate biosynthesis; dimethylallyl diphosphate from isopentenyl diphosphate: step 1/1.</text>
</comment>
<evidence type="ECO:0000313" key="10">
    <source>
        <dbReference type="EMBL" id="ABS78336.1"/>
    </source>
</evidence>
<evidence type="ECO:0000259" key="9">
    <source>
        <dbReference type="PROSITE" id="PS51462"/>
    </source>
</evidence>
<dbReference type="HOGENOM" id="CLU_541550_0_0_6"/>
<dbReference type="InterPro" id="IPR000086">
    <property type="entry name" value="NUDIX_hydrolase_dom"/>
</dbReference>
<comment type="subcellular location">
    <subcellularLocation>
        <location evidence="8">Cytoplasm</location>
    </subcellularLocation>
</comment>
<comment type="similarity">
    <text evidence="2 8">Belongs to the IPP isomerase type 1 family.</text>
</comment>
<keyword evidence="7 8" id="KW-0413">Isomerase</keyword>
<dbReference type="KEGG" id="cbd:CBUD_0619"/>
<organism evidence="10 11">
    <name type="scientific">Coxiella burnetii (strain Dugway 5J108-111)</name>
    <dbReference type="NCBI Taxonomy" id="434922"/>
    <lineage>
        <taxon>Bacteria</taxon>
        <taxon>Pseudomonadati</taxon>
        <taxon>Pseudomonadota</taxon>
        <taxon>Gammaproteobacteria</taxon>
        <taxon>Legionellales</taxon>
        <taxon>Coxiellaceae</taxon>
        <taxon>Coxiella</taxon>
    </lineage>
</organism>
<feature type="binding site" evidence="8">
    <location>
        <position position="445"/>
    </location>
    <ligand>
        <name>Mn(2+)</name>
        <dbReference type="ChEBI" id="CHEBI:29035"/>
    </ligand>
</feature>
<dbReference type="GO" id="GO:0004163">
    <property type="term" value="F:diphosphomevalonate decarboxylase activity"/>
    <property type="evidence" value="ECO:0007669"/>
    <property type="project" value="InterPro"/>
</dbReference>
<dbReference type="Gene3D" id="3.90.79.10">
    <property type="entry name" value="Nucleoside Triphosphate Pyrophosphohydrolase"/>
    <property type="match status" value="1"/>
</dbReference>
<comment type="catalytic activity">
    <reaction evidence="8">
        <text>isopentenyl diphosphate = dimethylallyl diphosphate</text>
        <dbReference type="Rhea" id="RHEA:23284"/>
        <dbReference type="ChEBI" id="CHEBI:57623"/>
        <dbReference type="ChEBI" id="CHEBI:128769"/>
        <dbReference type="EC" id="5.3.3.2"/>
    </reaction>
</comment>
<dbReference type="Pfam" id="PF18376">
    <property type="entry name" value="MDD_C"/>
    <property type="match status" value="1"/>
</dbReference>
<gene>
    <name evidence="8" type="primary">idi</name>
    <name evidence="10" type="synonym">mvaD/idi</name>
    <name evidence="10" type="ordered locus">CBUD_0619</name>
</gene>
<reference evidence="10 11" key="1">
    <citation type="journal article" date="2009" name="Infect. Immun.">
        <title>Comparative genomics reveal extensive transposon-mediated genomic plasticity and diversity among potential effector proteins within the genus Coxiella.</title>
        <authorList>
            <person name="Beare P.A."/>
            <person name="Unsworth N."/>
            <person name="Andoh M."/>
            <person name="Voth D.E."/>
            <person name="Omsland A."/>
            <person name="Gilk S.D."/>
            <person name="Williams K.P."/>
            <person name="Sobral B.W."/>
            <person name="Kupko J.J.III."/>
            <person name="Porcella S.F."/>
            <person name="Samuel J.E."/>
            <person name="Heinzen R.A."/>
        </authorList>
    </citation>
    <scope>NUCLEOTIDE SEQUENCE [LARGE SCALE GENOMIC DNA]</scope>
    <source>
        <strain evidence="10 11">Dugway 5J108-111</strain>
    </source>
</reference>
<dbReference type="PANTHER" id="PTHR10977">
    <property type="entry name" value="DIPHOSPHOMEVALONATE DECARBOXYLASE"/>
    <property type="match status" value="1"/>
</dbReference>
<dbReference type="EMBL" id="CP000733">
    <property type="protein sequence ID" value="ABS78336.1"/>
    <property type="molecule type" value="Genomic_DNA"/>
</dbReference>
<feature type="binding site" evidence="8">
    <location>
        <position position="354"/>
    </location>
    <ligand>
        <name>Mn(2+)</name>
        <dbReference type="ChEBI" id="CHEBI:29035"/>
    </ligand>
</feature>
<dbReference type="GO" id="GO:0004452">
    <property type="term" value="F:isopentenyl-diphosphate delta-isomerase activity"/>
    <property type="evidence" value="ECO:0007669"/>
    <property type="project" value="UniProtKB-UniRule"/>
</dbReference>
<keyword evidence="8" id="KW-0479">Metal-binding</keyword>
<dbReference type="InterPro" id="IPR015797">
    <property type="entry name" value="NUDIX_hydrolase-like_dom_sf"/>
</dbReference>
<comment type="cofactor">
    <cofactor evidence="8">
        <name>Mg(2+)</name>
        <dbReference type="ChEBI" id="CHEBI:18420"/>
    </cofactor>
    <text evidence="8">Binds 1 Mg(2+) ion per subunit. The magnesium ion binds only when substrate is bound.</text>
</comment>
<feature type="binding site" evidence="8">
    <location>
        <position position="360"/>
    </location>
    <ligand>
        <name>Mn(2+)</name>
        <dbReference type="ChEBI" id="CHEBI:29035"/>
    </ligand>
</feature>
<evidence type="ECO:0000256" key="2">
    <source>
        <dbReference type="ARBA" id="ARBA00007579"/>
    </source>
</evidence>
<feature type="active site" evidence="8">
    <location>
        <position position="445"/>
    </location>
</feature>
<dbReference type="InterPro" id="IPR036554">
    <property type="entry name" value="GHMP_kinase_C_sf"/>
</dbReference>
<feature type="binding site" evidence="8">
    <location>
        <position position="443"/>
    </location>
    <ligand>
        <name>Mn(2+)</name>
        <dbReference type="ChEBI" id="CHEBI:29035"/>
    </ligand>
</feature>
<dbReference type="GO" id="GO:0050992">
    <property type="term" value="P:dimethylallyl diphosphate biosynthetic process"/>
    <property type="evidence" value="ECO:0007669"/>
    <property type="project" value="UniProtKB-UniRule"/>
</dbReference>
<evidence type="ECO:0000256" key="8">
    <source>
        <dbReference type="HAMAP-Rule" id="MF_00202"/>
    </source>
</evidence>
<dbReference type="InterPro" id="IPR020568">
    <property type="entry name" value="Ribosomal_Su5_D2-typ_SF"/>
</dbReference>
<dbReference type="InterPro" id="IPR041431">
    <property type="entry name" value="Mvd1_C"/>
</dbReference>
<comment type="function">
    <text evidence="8">Catalyzes the 1,3-allylic rearrangement of the homoallylic substrate isopentenyl (IPP) to its highly electrophilic allylic isomer, dimethylallyl diphosphate (DMAPP).</text>
</comment>
<dbReference type="UniPathway" id="UPA00059">
    <property type="reaction ID" value="UER00104"/>
</dbReference>
<evidence type="ECO:0000256" key="1">
    <source>
        <dbReference type="ARBA" id="ARBA00004826"/>
    </source>
</evidence>
<feature type="domain" description="Nudix hydrolase" evidence="9">
    <location>
        <begin position="358"/>
        <end position="494"/>
    </location>
</feature>
<dbReference type="EC" id="5.3.3.2" evidence="3 8"/>
<dbReference type="SUPFAM" id="SSF55060">
    <property type="entry name" value="GHMP Kinase, C-terminal domain"/>
    <property type="match status" value="1"/>
</dbReference>
<dbReference type="GO" id="GO:0019287">
    <property type="term" value="P:isopentenyl diphosphate biosynthetic process, mevalonate pathway"/>
    <property type="evidence" value="ECO:0007669"/>
    <property type="project" value="InterPro"/>
</dbReference>
<dbReference type="Pfam" id="PF00293">
    <property type="entry name" value="NUDIX"/>
    <property type="match status" value="1"/>
</dbReference>
<feature type="active site" evidence="8">
    <location>
        <position position="398"/>
    </location>
</feature>
<keyword evidence="10" id="KW-0456">Lyase</keyword>
<dbReference type="InterPro" id="IPR014721">
    <property type="entry name" value="Ribsml_uS5_D2-typ_fold_subgr"/>
</dbReference>
<keyword evidence="5 8" id="KW-0464">Manganese</keyword>
<sequence>MRKQIFHQLLSQRSKSPQSSGHAFAPSNIALCKYWGKRNLELNLPVTSSLSISLGDKGATAAISPSSTNQHELIINNQPIAIHSTHAKQLLAFLEAFNFLGVKYHLELNFNIPLAAGLASSACAYAAIVKALDNFFEWQLDRKSLSILARLGSGSACRSVFNGFVEWYCGKDPDGMDSYAEPLVENWPGLCIGLCILNQKPKTVSSREGMRRTVTTSPLYSAWPEKANRDLTQLKKAIAKKDFNLLGRTAESNALAMHATMLAAWPPLLYSSPETITVMQKIWSLREAGTEIYFTQDAGPNIKLLFLESNKEKIKQSFPEIEIISPFKTSREQRVVLVDENDRRLGIEEKIKAHREGKLHRAFSVFIFSRKNNEWQLLLQQRHPEKYHSGGLWTNTCCSHPRPDEDIVTAGERRLFEETGLKIPLKRVGEFHYTATVGNQLIENEYDHVLIGFTDADAIDFNKKEISAVRWIRVSELKNELKENPSHFTPWFMQALEIAIKPL</sequence>
<dbReference type="Proteomes" id="UP000008555">
    <property type="component" value="Chromosome"/>
</dbReference>
<evidence type="ECO:0000256" key="5">
    <source>
        <dbReference type="ARBA" id="ARBA00023211"/>
    </source>
</evidence>
<dbReference type="SUPFAM" id="SSF54211">
    <property type="entry name" value="Ribosomal protein S5 domain 2-like"/>
    <property type="match status" value="1"/>
</dbReference>
<dbReference type="Pfam" id="PF22700">
    <property type="entry name" value="MVD-like_N"/>
    <property type="match status" value="1"/>
</dbReference>
<comment type="cofactor">
    <cofactor evidence="8">
        <name>Mn(2+)</name>
        <dbReference type="ChEBI" id="CHEBI:29035"/>
    </cofactor>
    <text evidence="8">Binds 1 Mn(2+) ion per subunit.</text>
</comment>
<name>A9KC28_COXBN</name>
<dbReference type="PANTHER" id="PTHR10977:SF3">
    <property type="entry name" value="DIPHOSPHOMEVALONATE DECARBOXYLASE"/>
    <property type="match status" value="1"/>
</dbReference>
<feature type="binding site" evidence="8">
    <location>
        <position position="400"/>
    </location>
    <ligand>
        <name>Mn(2+)</name>
        <dbReference type="ChEBI" id="CHEBI:29035"/>
    </ligand>
</feature>
<dbReference type="InterPro" id="IPR053859">
    <property type="entry name" value="MVD-like_N"/>
</dbReference>
<dbReference type="NCBIfam" id="TIGR01240">
    <property type="entry name" value="mevDPdecarb"/>
    <property type="match status" value="1"/>
</dbReference>
<dbReference type="InterPro" id="IPR029765">
    <property type="entry name" value="Mev_diP_decarb"/>
</dbReference>
<evidence type="ECO:0000256" key="3">
    <source>
        <dbReference type="ARBA" id="ARBA00012057"/>
    </source>
</evidence>
<accession>A9KC28</accession>
<dbReference type="RefSeq" id="WP_005772541.1">
    <property type="nucleotide sequence ID" value="NC_009727.1"/>
</dbReference>
<dbReference type="NCBIfam" id="NF002995">
    <property type="entry name" value="PRK03759.1"/>
    <property type="match status" value="1"/>
</dbReference>
<dbReference type="SUPFAM" id="SSF55811">
    <property type="entry name" value="Nudix"/>
    <property type="match status" value="1"/>
</dbReference>
<dbReference type="Gene3D" id="3.30.70.890">
    <property type="entry name" value="GHMP kinase, C-terminal domain"/>
    <property type="match status" value="1"/>
</dbReference>
<dbReference type="AlphaFoldDB" id="A9KC28"/>
<proteinExistence type="inferred from homology"/>
<dbReference type="GO" id="GO:0005829">
    <property type="term" value="C:cytosol"/>
    <property type="evidence" value="ECO:0007669"/>
    <property type="project" value="InterPro"/>
</dbReference>
<dbReference type="Gene3D" id="3.30.230.10">
    <property type="match status" value="1"/>
</dbReference>
<keyword evidence="4 8" id="KW-0963">Cytoplasm</keyword>